<organism evidence="5 6">
    <name type="scientific">Herbidospora solisilvae</name>
    <dbReference type="NCBI Taxonomy" id="2696284"/>
    <lineage>
        <taxon>Bacteria</taxon>
        <taxon>Bacillati</taxon>
        <taxon>Actinomycetota</taxon>
        <taxon>Actinomycetes</taxon>
        <taxon>Streptosporangiales</taxon>
        <taxon>Streptosporangiaceae</taxon>
        <taxon>Herbidospora</taxon>
    </lineage>
</organism>
<accession>A0A7C9JBD8</accession>
<keyword evidence="6" id="KW-1185">Reference proteome</keyword>
<feature type="repeat" description="WD" evidence="3">
    <location>
        <begin position="420"/>
        <end position="461"/>
    </location>
</feature>
<dbReference type="PROSITE" id="PS00678">
    <property type="entry name" value="WD_REPEATS_1"/>
    <property type="match status" value="3"/>
</dbReference>
<evidence type="ECO:0000256" key="3">
    <source>
        <dbReference type="PROSITE-ProRule" id="PRU00221"/>
    </source>
</evidence>
<dbReference type="SUPFAM" id="SSF51004">
    <property type="entry name" value="C-terminal (heme d1) domain of cytochrome cd1-nitrite reductase"/>
    <property type="match status" value="1"/>
</dbReference>
<feature type="repeat" description="WD" evidence="3">
    <location>
        <begin position="550"/>
        <end position="581"/>
    </location>
</feature>
<dbReference type="InterPro" id="IPR050349">
    <property type="entry name" value="WD_LIS1/nudF_dynein_reg"/>
</dbReference>
<gene>
    <name evidence="5" type="ORF">GT755_01835</name>
</gene>
<dbReference type="CDD" id="cd00200">
    <property type="entry name" value="WD40"/>
    <property type="match status" value="2"/>
</dbReference>
<dbReference type="EMBL" id="WXEW01000001">
    <property type="protein sequence ID" value="NAS20423.1"/>
    <property type="molecule type" value="Genomic_DNA"/>
</dbReference>
<dbReference type="SMART" id="SM00320">
    <property type="entry name" value="WD40"/>
    <property type="match status" value="11"/>
</dbReference>
<dbReference type="InterPro" id="IPR020472">
    <property type="entry name" value="WD40_PAC1"/>
</dbReference>
<dbReference type="Gene3D" id="2.130.10.10">
    <property type="entry name" value="YVTN repeat-like/Quinoprotein amine dehydrogenase"/>
    <property type="match status" value="4"/>
</dbReference>
<dbReference type="InterPro" id="IPR019775">
    <property type="entry name" value="WD40_repeat_CS"/>
</dbReference>
<proteinExistence type="predicted"/>
<evidence type="ECO:0000313" key="5">
    <source>
        <dbReference type="EMBL" id="NAS20423.1"/>
    </source>
</evidence>
<dbReference type="SUPFAM" id="SSF50978">
    <property type="entry name" value="WD40 repeat-like"/>
    <property type="match status" value="1"/>
</dbReference>
<feature type="repeat" description="WD" evidence="3">
    <location>
        <begin position="131"/>
        <end position="172"/>
    </location>
</feature>
<feature type="repeat" description="WD" evidence="3">
    <location>
        <begin position="88"/>
        <end position="120"/>
    </location>
</feature>
<keyword evidence="2" id="KW-0677">Repeat</keyword>
<evidence type="ECO:0000256" key="4">
    <source>
        <dbReference type="SAM" id="Coils"/>
    </source>
</evidence>
<dbReference type="InterPro" id="IPR015943">
    <property type="entry name" value="WD40/YVTN_repeat-like_dom_sf"/>
</dbReference>
<evidence type="ECO:0000256" key="2">
    <source>
        <dbReference type="ARBA" id="ARBA00022737"/>
    </source>
</evidence>
<dbReference type="Proteomes" id="UP000479526">
    <property type="component" value="Unassembled WGS sequence"/>
</dbReference>
<dbReference type="PROSITE" id="PS50082">
    <property type="entry name" value="WD_REPEATS_2"/>
    <property type="match status" value="8"/>
</dbReference>
<protein>
    <submittedName>
        <fullName evidence="5">Uncharacterized protein</fullName>
    </submittedName>
</protein>
<dbReference type="InterPro" id="IPR036322">
    <property type="entry name" value="WD40_repeat_dom_sf"/>
</dbReference>
<sequence>MRLRVTPIGEPLTGHSAPVAGVALHPGGDLVATSDDTGLIRYSTGVEMSGSPYTMTLAFHPDGHLLASGGEDGVVRLWDLSGVPAGELKGHDDVVTAVGFHPDGHLLASAGWDHTIRLWDPVTRMPVGDPLTGHTGRVVDLAFHPAGHLLATAAQDGTVRLWDAATGQPVGDPVPGEGVAFLAGRLVIVGPDRLARADDEVIVPEPVSGLAARGDVLAAVNWDGSISLYDLSAAPLARVSGHTGAVQAVALGRSSMVSVDDRGEVRRWRVDGPPEEEPSDHVARLRRSLVTLQHTHAVARRVRDDLHRRLEERDDLVRRLTARVDELEARMTSAAVARRLTGHDAPVHGVAFHPRGHLLATADRAVRLWDPVTRDQVGDPLPGGPVVAFHPGGHLLAAACADHTVRLWDPGTRRSFGEPLTGHTGPVTSVAFHPSGDVIATASADGTVRVWDTVMGRQLSERPGTGAVFAGDELVVGASAACGHLVATVLPGGAVALENRRTGATRELTGHTSDVRAVAFDGTGELLATGGGDRTVRIWDTASGAELAVLTGHTSAVNGAAFHPDGHLLATTSDDCTTRLWPTRLGGHAGPAEWAGA</sequence>
<keyword evidence="1 3" id="KW-0853">WD repeat</keyword>
<dbReference type="PANTHER" id="PTHR44129">
    <property type="entry name" value="WD REPEAT-CONTAINING PROTEIN POP1"/>
    <property type="match status" value="1"/>
</dbReference>
<dbReference type="AlphaFoldDB" id="A0A7C9JBD8"/>
<comment type="caution">
    <text evidence="5">The sequence shown here is derived from an EMBL/GenBank/DDBJ whole genome shotgun (WGS) entry which is preliminary data.</text>
</comment>
<feature type="repeat" description="WD" evidence="3">
    <location>
        <begin position="56"/>
        <end position="81"/>
    </location>
</feature>
<dbReference type="RefSeq" id="WP_161477931.1">
    <property type="nucleotide sequence ID" value="NZ_WXEW01000001.1"/>
</dbReference>
<dbReference type="PROSITE" id="PS50294">
    <property type="entry name" value="WD_REPEATS_REGION"/>
    <property type="match status" value="6"/>
</dbReference>
<feature type="repeat" description="WD" evidence="3">
    <location>
        <begin position="340"/>
        <end position="370"/>
    </location>
</feature>
<name>A0A7C9JBD8_9ACTN</name>
<feature type="repeat" description="WD" evidence="3">
    <location>
        <begin position="508"/>
        <end position="549"/>
    </location>
</feature>
<dbReference type="InterPro" id="IPR001680">
    <property type="entry name" value="WD40_rpt"/>
</dbReference>
<evidence type="ECO:0000256" key="1">
    <source>
        <dbReference type="ARBA" id="ARBA00022574"/>
    </source>
</evidence>
<dbReference type="PRINTS" id="PR00320">
    <property type="entry name" value="GPROTEINBRPT"/>
</dbReference>
<dbReference type="Pfam" id="PF00400">
    <property type="entry name" value="WD40"/>
    <property type="match status" value="9"/>
</dbReference>
<dbReference type="InterPro" id="IPR011048">
    <property type="entry name" value="Haem_d1_sf"/>
</dbReference>
<reference evidence="5 6" key="1">
    <citation type="submission" date="2020-01" db="EMBL/GenBank/DDBJ databases">
        <title>Herbidospora sp. NEAU-GS84 nov., a novel actinomycete isolated from soil.</title>
        <authorList>
            <person name="Han L."/>
        </authorList>
    </citation>
    <scope>NUCLEOTIDE SEQUENCE [LARGE SCALE GENOMIC DNA]</scope>
    <source>
        <strain evidence="5 6">NEAU-GS84</strain>
    </source>
</reference>
<feature type="repeat" description="WD" evidence="3">
    <location>
        <begin position="387"/>
        <end position="409"/>
    </location>
</feature>
<keyword evidence="4" id="KW-0175">Coiled coil</keyword>
<evidence type="ECO:0000313" key="6">
    <source>
        <dbReference type="Proteomes" id="UP000479526"/>
    </source>
</evidence>
<feature type="coiled-coil region" evidence="4">
    <location>
        <begin position="310"/>
        <end position="337"/>
    </location>
</feature>